<dbReference type="RefSeq" id="WP_073368684.1">
    <property type="nucleotide sequence ID" value="NZ_FNTL01000004.1"/>
</dbReference>
<dbReference type="GO" id="GO:0000160">
    <property type="term" value="P:phosphorelay signal transduction system"/>
    <property type="evidence" value="ECO:0007669"/>
    <property type="project" value="InterPro"/>
</dbReference>
<accession>A0A1H4RIT4</accession>
<dbReference type="Proteomes" id="UP000183407">
    <property type="component" value="Unassembled WGS sequence"/>
</dbReference>
<gene>
    <name evidence="4" type="ORF">SAMN04490220_1330</name>
</gene>
<dbReference type="PANTHER" id="PTHR44591:SF3">
    <property type="entry name" value="RESPONSE REGULATORY DOMAIN-CONTAINING PROTEIN"/>
    <property type="match status" value="1"/>
</dbReference>
<dbReference type="Pfam" id="PF00072">
    <property type="entry name" value="Response_reg"/>
    <property type="match status" value="1"/>
</dbReference>
<dbReference type="InterPro" id="IPR001789">
    <property type="entry name" value="Sig_transdc_resp-reg_receiver"/>
</dbReference>
<protein>
    <submittedName>
        <fullName evidence="4">Response regulator receiver domain-containing protein</fullName>
    </submittedName>
</protein>
<evidence type="ECO:0000259" key="3">
    <source>
        <dbReference type="PROSITE" id="PS50110"/>
    </source>
</evidence>
<name>A0A1H4RIT4_RHOJO</name>
<dbReference type="SMART" id="SM00448">
    <property type="entry name" value="REC"/>
    <property type="match status" value="1"/>
</dbReference>
<keyword evidence="1 2" id="KW-0597">Phosphoprotein</keyword>
<dbReference type="PANTHER" id="PTHR44591">
    <property type="entry name" value="STRESS RESPONSE REGULATOR PROTEIN 1"/>
    <property type="match status" value="1"/>
</dbReference>
<dbReference type="EMBL" id="FNTL01000004">
    <property type="protein sequence ID" value="SEC31708.1"/>
    <property type="molecule type" value="Genomic_DNA"/>
</dbReference>
<proteinExistence type="predicted"/>
<dbReference type="Gene3D" id="3.40.50.2300">
    <property type="match status" value="1"/>
</dbReference>
<reference evidence="5" key="1">
    <citation type="submission" date="2016-10" db="EMBL/GenBank/DDBJ databases">
        <authorList>
            <person name="Varghese N."/>
        </authorList>
    </citation>
    <scope>NUCLEOTIDE SEQUENCE [LARGE SCALE GENOMIC DNA]</scope>
    <source>
        <strain evidence="5">DSM 44719</strain>
    </source>
</reference>
<dbReference type="SUPFAM" id="SSF52172">
    <property type="entry name" value="CheY-like"/>
    <property type="match status" value="1"/>
</dbReference>
<dbReference type="InterPro" id="IPR011006">
    <property type="entry name" value="CheY-like_superfamily"/>
</dbReference>
<evidence type="ECO:0000313" key="4">
    <source>
        <dbReference type="EMBL" id="SEC31708.1"/>
    </source>
</evidence>
<sequence>MDPIAASAVRVLTVDDYAPFLGIARQLVNGTPGFVSAGEVSSGREACTAIEAAEPALALVDVHMPGMDGVELARWIGLRHPNVVVVLISATEPAALPAAVHRCGAAAVVRKQDLRPSLLAQLWRTHGARSAR</sequence>
<evidence type="ECO:0000256" key="1">
    <source>
        <dbReference type="ARBA" id="ARBA00022553"/>
    </source>
</evidence>
<dbReference type="AlphaFoldDB" id="A0A1H4RIT4"/>
<organism evidence="4 5">
    <name type="scientific">Rhodococcus jostii</name>
    <dbReference type="NCBI Taxonomy" id="132919"/>
    <lineage>
        <taxon>Bacteria</taxon>
        <taxon>Bacillati</taxon>
        <taxon>Actinomycetota</taxon>
        <taxon>Actinomycetes</taxon>
        <taxon>Mycobacteriales</taxon>
        <taxon>Nocardiaceae</taxon>
        <taxon>Rhodococcus</taxon>
    </lineage>
</organism>
<evidence type="ECO:0000313" key="5">
    <source>
        <dbReference type="Proteomes" id="UP000183407"/>
    </source>
</evidence>
<dbReference type="InterPro" id="IPR050595">
    <property type="entry name" value="Bact_response_regulator"/>
</dbReference>
<evidence type="ECO:0000256" key="2">
    <source>
        <dbReference type="PROSITE-ProRule" id="PRU00169"/>
    </source>
</evidence>
<dbReference type="PROSITE" id="PS50110">
    <property type="entry name" value="RESPONSE_REGULATORY"/>
    <property type="match status" value="1"/>
</dbReference>
<feature type="modified residue" description="4-aspartylphosphate" evidence="2">
    <location>
        <position position="61"/>
    </location>
</feature>
<feature type="domain" description="Response regulatory" evidence="3">
    <location>
        <begin position="10"/>
        <end position="126"/>
    </location>
</feature>